<keyword evidence="4" id="KW-1185">Reference proteome</keyword>
<sequence length="436" mass="50221">MDQRNREAKEQRSHSRNLPESWSDMQDVQYSENEMANYYTQALESIQVLENAYIDFKGNLDKGFIQVKDNLQYETQLNASFGTRNHMSLSRAVGKLFGGSRPKLAQNNKKTRELPGERRDLESRIKALASEKEQLRAVIVKLQNDLKQMKENFEHESRARKNSIANLESEKERCTQIYHGLSKKYGDLRQLHSNTVESLETAENNNRKAHTQLAKYRDIITKEDDASSSEPDDATITHAFRSLVEGIQRIILTFYTVDISPIQPTVPTLDQMNLLDLCQSHKSASEIQNRIRGIAFRNARAQADFTTWRIATLRCAKSIRTRDSPHPAYFAEYLKSTLDPIRIRNENGAVNLAEEQKLDAQLMRDTYLCEIPECEKVMNPEEAEPQCEEKRHESCVRRGKEYIVAYALSGTLVRIPERNPENRVILQKALVVLECD</sequence>
<protein>
    <submittedName>
        <fullName evidence="3">Uncharacterized protein</fullName>
    </submittedName>
</protein>
<dbReference type="EMBL" id="AYSA01000339">
    <property type="protein sequence ID" value="ESZ93130.1"/>
    <property type="molecule type" value="Genomic_DNA"/>
</dbReference>
<evidence type="ECO:0000256" key="1">
    <source>
        <dbReference type="SAM" id="Coils"/>
    </source>
</evidence>
<proteinExistence type="predicted"/>
<gene>
    <name evidence="3" type="ORF">SBOR_6502</name>
</gene>
<name>W9CEZ2_SCLBF</name>
<accession>W9CEZ2</accession>
<dbReference type="OrthoDB" id="5393537at2759"/>
<dbReference type="Proteomes" id="UP000019487">
    <property type="component" value="Unassembled WGS sequence"/>
</dbReference>
<evidence type="ECO:0000256" key="2">
    <source>
        <dbReference type="SAM" id="MobiDB-lite"/>
    </source>
</evidence>
<keyword evidence="1" id="KW-0175">Coiled coil</keyword>
<organism evidence="3 4">
    <name type="scientific">Sclerotinia borealis (strain F-4128)</name>
    <dbReference type="NCBI Taxonomy" id="1432307"/>
    <lineage>
        <taxon>Eukaryota</taxon>
        <taxon>Fungi</taxon>
        <taxon>Dikarya</taxon>
        <taxon>Ascomycota</taxon>
        <taxon>Pezizomycotina</taxon>
        <taxon>Leotiomycetes</taxon>
        <taxon>Helotiales</taxon>
        <taxon>Sclerotiniaceae</taxon>
        <taxon>Sclerotinia</taxon>
    </lineage>
</organism>
<feature type="compositionally biased region" description="Basic and acidic residues" evidence="2">
    <location>
        <begin position="1"/>
        <end position="13"/>
    </location>
</feature>
<dbReference type="AlphaFoldDB" id="W9CEZ2"/>
<dbReference type="HOGENOM" id="CLU_628762_0_0_1"/>
<evidence type="ECO:0000313" key="4">
    <source>
        <dbReference type="Proteomes" id="UP000019487"/>
    </source>
</evidence>
<feature type="coiled-coil region" evidence="1">
    <location>
        <begin position="118"/>
        <end position="170"/>
    </location>
</feature>
<comment type="caution">
    <text evidence="3">The sequence shown here is derived from an EMBL/GenBank/DDBJ whole genome shotgun (WGS) entry which is preliminary data.</text>
</comment>
<reference evidence="3 4" key="1">
    <citation type="journal article" date="2014" name="Genome Announc.">
        <title>Draft genome sequence of Sclerotinia borealis, a psychrophilic plant pathogenic fungus.</title>
        <authorList>
            <person name="Mardanov A.V."/>
            <person name="Beletsky A.V."/>
            <person name="Kadnikov V.V."/>
            <person name="Ignatov A.N."/>
            <person name="Ravin N.V."/>
        </authorList>
    </citation>
    <scope>NUCLEOTIDE SEQUENCE [LARGE SCALE GENOMIC DNA]</scope>
    <source>
        <strain evidence="4">F-4157</strain>
    </source>
</reference>
<feature type="region of interest" description="Disordered" evidence="2">
    <location>
        <begin position="1"/>
        <end position="24"/>
    </location>
</feature>
<evidence type="ECO:0000313" key="3">
    <source>
        <dbReference type="EMBL" id="ESZ93130.1"/>
    </source>
</evidence>